<dbReference type="Gene3D" id="3.40.50.1980">
    <property type="entry name" value="Nitrogenase molybdenum iron protein domain"/>
    <property type="match status" value="2"/>
</dbReference>
<organism evidence="3 4">
    <name type="scientific">Desulforhabdus amnigena</name>
    <dbReference type="NCBI Taxonomy" id="40218"/>
    <lineage>
        <taxon>Bacteria</taxon>
        <taxon>Pseudomonadati</taxon>
        <taxon>Thermodesulfobacteriota</taxon>
        <taxon>Syntrophobacteria</taxon>
        <taxon>Syntrophobacterales</taxon>
        <taxon>Syntrophobacteraceae</taxon>
        <taxon>Desulforhabdus</taxon>
    </lineage>
</organism>
<gene>
    <name evidence="3" type="ORF">DAMNIGENAA_25290</name>
</gene>
<dbReference type="SUPFAM" id="SSF53807">
    <property type="entry name" value="Helical backbone' metal receptor"/>
    <property type="match status" value="1"/>
</dbReference>
<accession>A0A9W6FUF8</accession>
<dbReference type="InterPro" id="IPR054828">
    <property type="entry name" value="Vit_B12_bind_prot"/>
</dbReference>
<feature type="domain" description="Fe/B12 periplasmic-binding" evidence="2">
    <location>
        <begin position="46"/>
        <end position="297"/>
    </location>
</feature>
<dbReference type="GO" id="GO:0071281">
    <property type="term" value="P:cellular response to iron ion"/>
    <property type="evidence" value="ECO:0007669"/>
    <property type="project" value="TreeGrafter"/>
</dbReference>
<proteinExistence type="predicted"/>
<dbReference type="NCBIfam" id="NF038402">
    <property type="entry name" value="TroA_like"/>
    <property type="match status" value="1"/>
</dbReference>
<evidence type="ECO:0000313" key="3">
    <source>
        <dbReference type="EMBL" id="GLI35096.1"/>
    </source>
</evidence>
<evidence type="ECO:0000256" key="1">
    <source>
        <dbReference type="ARBA" id="ARBA00022729"/>
    </source>
</evidence>
<dbReference type="AlphaFoldDB" id="A0A9W6FUF8"/>
<dbReference type="InterPro" id="IPR050902">
    <property type="entry name" value="ABC_Transporter_SBP"/>
</dbReference>
<protein>
    <submittedName>
        <fullName evidence="3">Iron ABC transporter substrate-binding protein</fullName>
    </submittedName>
</protein>
<reference evidence="3" key="1">
    <citation type="submission" date="2022-12" db="EMBL/GenBank/DDBJ databases">
        <title>Reference genome sequencing for broad-spectrum identification of bacterial and archaeal isolates by mass spectrometry.</title>
        <authorList>
            <person name="Sekiguchi Y."/>
            <person name="Tourlousse D.M."/>
        </authorList>
    </citation>
    <scope>NUCLEOTIDE SEQUENCE</scope>
    <source>
        <strain evidence="3">ASRB1</strain>
    </source>
</reference>
<comment type="caution">
    <text evidence="3">The sequence shown here is derived from an EMBL/GenBank/DDBJ whole genome shotgun (WGS) entry which is preliminary data.</text>
</comment>
<name>A0A9W6FUF8_9BACT</name>
<dbReference type="PANTHER" id="PTHR30535">
    <property type="entry name" value="VITAMIN B12-BINDING PROTEIN"/>
    <property type="match status" value="1"/>
</dbReference>
<sequence>MFHFKHFMMSIILGFVLTLVLPASGLPFQVMDDMGQTLEFAQPAKRIIPLYGAYAEMLYAIGAGSEIVARTQADEYPSQILKLPSVGTHMRPNVEMILGLKPDLVIQSASRREETAEMERLREAGIPVAVFAPQTFEGIFSTMERLGKLTGREAEARNVVAQLKMRLEQVKGHLAEMKERDRVFFEVRGEPLTGVGKASIVQDIILAAGAENALENEKAIVQYSFESLLLADPDVYIVQRGPMNRNPMDPRKRAHFDRLRCVRNGKIIFVDEFLFSRPGPRCVDAVEQLAAALYPEKFKGWRNEKETRE</sequence>
<dbReference type="Pfam" id="PF01497">
    <property type="entry name" value="Peripla_BP_2"/>
    <property type="match status" value="1"/>
</dbReference>
<dbReference type="PANTHER" id="PTHR30535:SF34">
    <property type="entry name" value="MOLYBDATE-BINDING PROTEIN MOLA"/>
    <property type="match status" value="1"/>
</dbReference>
<evidence type="ECO:0000259" key="2">
    <source>
        <dbReference type="PROSITE" id="PS50983"/>
    </source>
</evidence>
<dbReference type="RefSeq" id="WP_281794650.1">
    <property type="nucleotide sequence ID" value="NZ_BSDR01000001.1"/>
</dbReference>
<evidence type="ECO:0000313" key="4">
    <source>
        <dbReference type="Proteomes" id="UP001144372"/>
    </source>
</evidence>
<dbReference type="EMBL" id="BSDR01000001">
    <property type="protein sequence ID" value="GLI35096.1"/>
    <property type="molecule type" value="Genomic_DNA"/>
</dbReference>
<keyword evidence="1" id="KW-0732">Signal</keyword>
<dbReference type="PROSITE" id="PS50983">
    <property type="entry name" value="FE_B12_PBP"/>
    <property type="match status" value="1"/>
</dbReference>
<keyword evidence="4" id="KW-1185">Reference proteome</keyword>
<dbReference type="Proteomes" id="UP001144372">
    <property type="component" value="Unassembled WGS sequence"/>
</dbReference>
<dbReference type="InterPro" id="IPR002491">
    <property type="entry name" value="ABC_transptr_periplasmic_BD"/>
</dbReference>